<evidence type="ECO:0000259" key="5">
    <source>
        <dbReference type="Pfam" id="PF01323"/>
    </source>
</evidence>
<dbReference type="EMBL" id="EQ975314">
    <property type="protein sequence ID" value="EEF27590.1"/>
    <property type="molecule type" value="Genomic_DNA"/>
</dbReference>
<dbReference type="CDD" id="cd03025">
    <property type="entry name" value="DsbA_FrnE_like"/>
    <property type="match status" value="1"/>
</dbReference>
<sequence length="537" mass="59952">MTPRRLKPIQAAVERMRYEGAPTSDTVNADLDFHRAVAVASGNDYLAAMIRIVLEPMRPLIAANFARQGPMFGKIPNTARAEHETLIQAFIDKDAAAARELMGRHISARASAMRRRLIRAVHRAAPDQMRMGQRMKLIFVGDPMCSWCYGFGKEMSAIAQSMPDLDVQVVVGGMAAGSTQVLDDAAKQFRLTHWARVEQMSGAEFNREALMARKDFVYDTEPVCRAVVAARMVAPGVDLLKVFRAFQRAFYVDGLDTTDGDVLAEIGAKAIAEQDIAVTADAFFEVFSSDEAIDAAQQDFALTRRLGVQGFPSLFVEVDGKIGRLTSGYATAGQHVEPRQQRHDGKQRRRRNGGACRCLLDVVLDRKHVGALGRRHGGADHCREGRRSVQSDRYAQAIHDERHRNQLECREQRVAARMAAQFVDRQVEADGEQRARRQRFTEDAEVGDGGRGQRQPADRPQQAEDRRENHRVRTDLLGERAAAHLVRTALLIDFEQHDEGGKHDCAHKHRRDGCGEHAVLTLQRSENGQRDEARVGH</sequence>
<dbReference type="AlphaFoldDB" id="B9T977"/>
<dbReference type="SUPFAM" id="SSF52833">
    <property type="entry name" value="Thioredoxin-like"/>
    <property type="match status" value="1"/>
</dbReference>
<dbReference type="InterPro" id="IPR036249">
    <property type="entry name" value="Thioredoxin-like_sf"/>
</dbReference>
<feature type="region of interest" description="Disordered" evidence="4">
    <location>
        <begin position="329"/>
        <end position="350"/>
    </location>
</feature>
<keyword evidence="3" id="KW-0804">Transcription</keyword>
<feature type="region of interest" description="Disordered" evidence="4">
    <location>
        <begin position="373"/>
        <end position="400"/>
    </location>
</feature>
<dbReference type="GO" id="GO:0003677">
    <property type="term" value="F:DNA binding"/>
    <property type="evidence" value="ECO:0007669"/>
    <property type="project" value="UniProtKB-KW"/>
</dbReference>
<dbReference type="PANTHER" id="PTHR13887">
    <property type="entry name" value="GLUTATHIONE S-TRANSFERASE KAPPA"/>
    <property type="match status" value="1"/>
</dbReference>
<dbReference type="InParanoid" id="B9T977"/>
<dbReference type="Pfam" id="PF07729">
    <property type="entry name" value="FCD"/>
    <property type="match status" value="1"/>
</dbReference>
<evidence type="ECO:0000313" key="7">
    <source>
        <dbReference type="EMBL" id="EEF27590.1"/>
    </source>
</evidence>
<dbReference type="GO" id="GO:0016491">
    <property type="term" value="F:oxidoreductase activity"/>
    <property type="evidence" value="ECO:0007669"/>
    <property type="project" value="InterPro"/>
</dbReference>
<dbReference type="InterPro" id="IPR001853">
    <property type="entry name" value="DSBA-like_thioredoxin_dom"/>
</dbReference>
<feature type="compositionally biased region" description="Basic and acidic residues" evidence="4">
    <location>
        <begin position="377"/>
        <end position="390"/>
    </location>
</feature>
<dbReference type="InterPro" id="IPR011711">
    <property type="entry name" value="GntR_C"/>
</dbReference>
<evidence type="ECO:0000256" key="2">
    <source>
        <dbReference type="ARBA" id="ARBA00023125"/>
    </source>
</evidence>
<name>B9T977_RICCO</name>
<protein>
    <recommendedName>
        <fullName evidence="9">DSBA-like thioredoxin domain-containing protein</fullName>
    </recommendedName>
</protein>
<evidence type="ECO:0000259" key="6">
    <source>
        <dbReference type="Pfam" id="PF07729"/>
    </source>
</evidence>
<evidence type="ECO:0000313" key="8">
    <source>
        <dbReference type="Proteomes" id="UP000008311"/>
    </source>
</evidence>
<evidence type="ECO:0000256" key="3">
    <source>
        <dbReference type="ARBA" id="ARBA00023163"/>
    </source>
</evidence>
<keyword evidence="2" id="KW-0238">DNA-binding</keyword>
<dbReference type="PANTHER" id="PTHR13887:SF54">
    <property type="entry name" value="DSBA FAMILY PROTEIN"/>
    <property type="match status" value="1"/>
</dbReference>
<evidence type="ECO:0008006" key="9">
    <source>
        <dbReference type="Google" id="ProtNLM"/>
    </source>
</evidence>
<feature type="compositionally biased region" description="Basic and acidic residues" evidence="4">
    <location>
        <begin position="461"/>
        <end position="470"/>
    </location>
</feature>
<feature type="region of interest" description="Disordered" evidence="4">
    <location>
        <begin position="428"/>
        <end position="470"/>
    </location>
</feature>
<dbReference type="Pfam" id="PF01323">
    <property type="entry name" value="DSBA"/>
    <property type="match status" value="1"/>
</dbReference>
<dbReference type="SUPFAM" id="SSF48008">
    <property type="entry name" value="GntR ligand-binding domain-like"/>
    <property type="match status" value="1"/>
</dbReference>
<feature type="domain" description="DSBA-like thioredoxin" evidence="5">
    <location>
        <begin position="137"/>
        <end position="321"/>
    </location>
</feature>
<dbReference type="Gene3D" id="1.20.120.530">
    <property type="entry name" value="GntR ligand-binding domain-like"/>
    <property type="match status" value="1"/>
</dbReference>
<dbReference type="InterPro" id="IPR008920">
    <property type="entry name" value="TF_FadR/GntR_C"/>
</dbReference>
<evidence type="ECO:0000256" key="4">
    <source>
        <dbReference type="SAM" id="MobiDB-lite"/>
    </source>
</evidence>
<dbReference type="Proteomes" id="UP000008311">
    <property type="component" value="Unassembled WGS sequence"/>
</dbReference>
<organism evidence="7 8">
    <name type="scientific">Ricinus communis</name>
    <name type="common">Castor bean</name>
    <dbReference type="NCBI Taxonomy" id="3988"/>
    <lineage>
        <taxon>Eukaryota</taxon>
        <taxon>Viridiplantae</taxon>
        <taxon>Streptophyta</taxon>
        <taxon>Embryophyta</taxon>
        <taxon>Tracheophyta</taxon>
        <taxon>Spermatophyta</taxon>
        <taxon>Magnoliopsida</taxon>
        <taxon>eudicotyledons</taxon>
        <taxon>Gunneridae</taxon>
        <taxon>Pentapetalae</taxon>
        <taxon>rosids</taxon>
        <taxon>fabids</taxon>
        <taxon>Malpighiales</taxon>
        <taxon>Euphorbiaceae</taxon>
        <taxon>Acalyphoideae</taxon>
        <taxon>Acalypheae</taxon>
        <taxon>Ricinus</taxon>
    </lineage>
</organism>
<feature type="compositionally biased region" description="Basic and acidic residues" evidence="4">
    <location>
        <begin position="428"/>
        <end position="442"/>
    </location>
</feature>
<dbReference type="Gene3D" id="1.10.472.60">
    <property type="entry name" value="putative protein disulfide isomerase domain"/>
    <property type="match status" value="1"/>
</dbReference>
<keyword evidence="1" id="KW-0805">Transcription regulation</keyword>
<feature type="domain" description="GntR C-terminal" evidence="6">
    <location>
        <begin position="2"/>
        <end position="107"/>
    </location>
</feature>
<accession>B9T977</accession>
<proteinExistence type="predicted"/>
<keyword evidence="8" id="KW-1185">Reference proteome</keyword>
<dbReference type="Gene3D" id="3.40.30.10">
    <property type="entry name" value="Glutaredoxin"/>
    <property type="match status" value="1"/>
</dbReference>
<reference evidence="8" key="1">
    <citation type="journal article" date="2010" name="Nat. Biotechnol.">
        <title>Draft genome sequence of the oilseed species Ricinus communis.</title>
        <authorList>
            <person name="Chan A.P."/>
            <person name="Crabtree J."/>
            <person name="Zhao Q."/>
            <person name="Lorenzi H."/>
            <person name="Orvis J."/>
            <person name="Puiu D."/>
            <person name="Melake-Berhan A."/>
            <person name="Jones K.M."/>
            <person name="Redman J."/>
            <person name="Chen G."/>
            <person name="Cahoon E.B."/>
            <person name="Gedil M."/>
            <person name="Stanke M."/>
            <person name="Haas B.J."/>
            <person name="Wortman J.R."/>
            <person name="Fraser-Liggett C.M."/>
            <person name="Ravel J."/>
            <person name="Rabinowicz P.D."/>
        </authorList>
    </citation>
    <scope>NUCLEOTIDE SEQUENCE [LARGE SCALE GENOMIC DNA]</scope>
    <source>
        <strain evidence="8">cv. Hale</strain>
    </source>
</reference>
<evidence type="ECO:0000256" key="1">
    <source>
        <dbReference type="ARBA" id="ARBA00023015"/>
    </source>
</evidence>
<gene>
    <name evidence="7" type="ORF">RCOM_0055400</name>
</gene>